<comment type="caution">
    <text evidence="1">The sequence shown here is derived from an EMBL/GenBank/DDBJ whole genome shotgun (WGS) entry which is preliminary data.</text>
</comment>
<dbReference type="AlphaFoldDB" id="A0A840D7Q8"/>
<gene>
    <name evidence="1" type="ORF">GGR06_002460</name>
</gene>
<dbReference type="Proteomes" id="UP000560658">
    <property type="component" value="Unassembled WGS sequence"/>
</dbReference>
<evidence type="ECO:0000313" key="2">
    <source>
        <dbReference type="Proteomes" id="UP000560658"/>
    </source>
</evidence>
<dbReference type="EMBL" id="JACIER010000009">
    <property type="protein sequence ID" value="MBB4044665.1"/>
    <property type="molecule type" value="Genomic_DNA"/>
</dbReference>
<evidence type="ECO:0000313" key="1">
    <source>
        <dbReference type="EMBL" id="MBB4044665.1"/>
    </source>
</evidence>
<name>A0A840D7Q8_9BACE</name>
<protein>
    <submittedName>
        <fullName evidence="1">Uncharacterized protein</fullName>
    </submittedName>
</protein>
<dbReference type="RefSeq" id="WP_044159963.1">
    <property type="nucleotide sequence ID" value="NZ_JACIER010000009.1"/>
</dbReference>
<sequence length="222" mass="26037">MAFYEKYLIFSGEKTRHEVLAAFSLLGNLKKVRLHLLEQNDERGWLKSNLYGGQYMETFIHLALLSRMILGEKYFESNPSWVLGDYQKDYKSTYIACTGKVEDVDYHLYMGKFMPVKKRTGKISYDNGEILIDFEDSSCQCRFYQDNSLNFSISLDSFYPKYGVLFDMVERCYEESLIPSAVDGSELQLDTLEWLFANNLSTVKRFGYDEKTKKTFFEAYKE</sequence>
<organism evidence="1 2">
    <name type="scientific">Bacteroides reticulotermitis</name>
    <dbReference type="NCBI Taxonomy" id="1133319"/>
    <lineage>
        <taxon>Bacteria</taxon>
        <taxon>Pseudomonadati</taxon>
        <taxon>Bacteroidota</taxon>
        <taxon>Bacteroidia</taxon>
        <taxon>Bacteroidales</taxon>
        <taxon>Bacteroidaceae</taxon>
        <taxon>Bacteroides</taxon>
    </lineage>
</organism>
<accession>A0A840D7Q8</accession>
<keyword evidence="2" id="KW-1185">Reference proteome</keyword>
<proteinExistence type="predicted"/>
<reference evidence="1" key="1">
    <citation type="submission" date="2020-08" db="EMBL/GenBank/DDBJ databases">
        <title>Genomic Encyclopedia of Type Strains, Phase IV (KMG-IV): sequencing the most valuable type-strain genomes for metagenomic binning, comparative biology and taxonomic classification.</title>
        <authorList>
            <person name="Goeker M."/>
        </authorList>
    </citation>
    <scope>NUCLEOTIDE SEQUENCE [LARGE SCALE GENOMIC DNA]</scope>
    <source>
        <strain evidence="1">DSM 105720</strain>
    </source>
</reference>